<comment type="caution">
    <text evidence="2">The sequence shown here is derived from an EMBL/GenBank/DDBJ whole genome shotgun (WGS) entry which is preliminary data.</text>
</comment>
<sequence length="632" mass="67293">MPGPGHYNLPISAPEVNPGAYGFRSTASRLAPSFPGSSAYMPSTAVHNPGPGKYDSQSSMKAAMANGVRSSAVKYGADRSRGVTKVLDGLPRQYNPPAIPDKMQTFGYESRDDKGFREVKPVPPPEQMTMGVGTDTVGPGAYEQFIGDGISGGSMPSTYANSKTRRQVFEQTLSSENTMPDASNPGPGNYNLKGFDWDKGSSAAFRSGTKMAHQMTPSSSMANLDEDTHLVRTVTSAGAGVGVSNFGRYGVDVNRSGNQANGNQFGGAGSASNNYVQSFGTTAARDTCPRVHNDVVPHPSRANLYSERKIGPGSYDNMKSSFKVTKGKSLRAEPVGFNGTAERPCLKSEEGRVTLSAPGPGPIYNPEYLTMNFAVQKRAAGSRKIGVFGTTGPRFRRPNETEGEEVGSTTFNVGPGSYDHEARQVVVLKPKYTSAFKRDGVKGGSFGADKAPKGGFVVEGSGGRRGGDFDMMDDDTVELHKKKVRPAFGSSATRTDEGRNIDGMKFQSTPGPRYMVKVTDLAPQRKVLVHGGRRRDGNGLCTFGKDVRKFDTGATSGEAVGPGSYRIPSSISEHSFNVTLKSKGKKFVKKSEMRAMKVMETRRRKEVGEGIDGGMSLDGGLSLDGGMSLGTL</sequence>
<protein>
    <recommendedName>
        <fullName evidence="4">Sperm-tail PG-rich repeat</fullName>
    </recommendedName>
</protein>
<evidence type="ECO:0008006" key="4">
    <source>
        <dbReference type="Google" id="ProtNLM"/>
    </source>
</evidence>
<dbReference type="InterPro" id="IPR010736">
    <property type="entry name" value="SHIPPO-rpt"/>
</dbReference>
<dbReference type="Pfam" id="PF07004">
    <property type="entry name" value="SHIPPO-rpt"/>
    <property type="match status" value="3"/>
</dbReference>
<dbReference type="EMBL" id="BRXZ01000848">
    <property type="protein sequence ID" value="GMH55600.1"/>
    <property type="molecule type" value="Genomic_DNA"/>
</dbReference>
<dbReference type="InterPro" id="IPR051291">
    <property type="entry name" value="CIMAP"/>
</dbReference>
<accession>A0A9W6ZTE2</accession>
<dbReference type="Proteomes" id="UP001165082">
    <property type="component" value="Unassembled WGS sequence"/>
</dbReference>
<dbReference type="AlphaFoldDB" id="A0A9W6ZTE2"/>
<dbReference type="PANTHER" id="PTHR21580">
    <property type="entry name" value="SHIPPO-1-RELATED"/>
    <property type="match status" value="1"/>
</dbReference>
<evidence type="ECO:0000313" key="2">
    <source>
        <dbReference type="EMBL" id="GMH55600.1"/>
    </source>
</evidence>
<evidence type="ECO:0000313" key="3">
    <source>
        <dbReference type="Proteomes" id="UP001165082"/>
    </source>
</evidence>
<dbReference type="PANTHER" id="PTHR21580:SF28">
    <property type="entry name" value="BOREALIN N-TERMINAL DOMAIN-CONTAINING PROTEIN-RELATED"/>
    <property type="match status" value="1"/>
</dbReference>
<feature type="region of interest" description="Disordered" evidence="1">
    <location>
        <begin position="389"/>
        <end position="415"/>
    </location>
</feature>
<organism evidence="2 3">
    <name type="scientific">Triparma retinervis</name>
    <dbReference type="NCBI Taxonomy" id="2557542"/>
    <lineage>
        <taxon>Eukaryota</taxon>
        <taxon>Sar</taxon>
        <taxon>Stramenopiles</taxon>
        <taxon>Ochrophyta</taxon>
        <taxon>Bolidophyceae</taxon>
        <taxon>Parmales</taxon>
        <taxon>Triparmaceae</taxon>
        <taxon>Triparma</taxon>
    </lineage>
</organism>
<proteinExistence type="predicted"/>
<keyword evidence="3" id="KW-1185">Reference proteome</keyword>
<reference evidence="2" key="1">
    <citation type="submission" date="2022-07" db="EMBL/GenBank/DDBJ databases">
        <title>Genome analysis of Parmales, a sister group of diatoms, reveals the evolutionary specialization of diatoms from phago-mixotrophs to photoautotrophs.</title>
        <authorList>
            <person name="Ban H."/>
            <person name="Sato S."/>
            <person name="Yoshikawa S."/>
            <person name="Kazumasa Y."/>
            <person name="Nakamura Y."/>
            <person name="Ichinomiya M."/>
            <person name="Saitoh K."/>
            <person name="Sato N."/>
            <person name="Blanc-Mathieu R."/>
            <person name="Endo H."/>
            <person name="Kuwata A."/>
            <person name="Ogata H."/>
        </authorList>
    </citation>
    <scope>NUCLEOTIDE SEQUENCE</scope>
</reference>
<dbReference type="OrthoDB" id="406368at2759"/>
<evidence type="ECO:0000256" key="1">
    <source>
        <dbReference type="SAM" id="MobiDB-lite"/>
    </source>
</evidence>
<name>A0A9W6ZTE2_9STRA</name>
<gene>
    <name evidence="2" type="ORF">TrRE_jg1147</name>
</gene>